<dbReference type="Proteomes" id="UP000183971">
    <property type="component" value="Unassembled WGS sequence"/>
</dbReference>
<reference evidence="2" key="1">
    <citation type="journal article" date="2016" name="Genome Biol. Evol.">
        <title>Comparative 'omics' of the Fusarium fujikuroi species complex highlights differences in genetic potential and metabolite synthesis.</title>
        <authorList>
            <person name="Niehaus E.-M."/>
            <person name="Muensterkoetter M."/>
            <person name="Proctor R.H."/>
            <person name="Brown D.W."/>
            <person name="Sharon A."/>
            <person name="Idan Y."/>
            <person name="Oren-Young L."/>
            <person name="Sieber C.M."/>
            <person name="Novak O."/>
            <person name="Pencik A."/>
            <person name="Tarkowska D."/>
            <person name="Hromadova K."/>
            <person name="Freeman S."/>
            <person name="Maymon M."/>
            <person name="Elazar M."/>
            <person name="Youssef S.A."/>
            <person name="El-Shabrawy E.S.M."/>
            <person name="Shalaby A.B.A."/>
            <person name="Houterman P."/>
            <person name="Brock N.L."/>
            <person name="Burkhardt I."/>
            <person name="Tsavkelova E.A."/>
            <person name="Dickschat J.S."/>
            <person name="Galuszka P."/>
            <person name="Gueldener U."/>
            <person name="Tudzynski B."/>
        </authorList>
    </citation>
    <scope>NUCLEOTIDE SEQUENCE [LARGE SCALE GENOMIC DNA]</scope>
    <source>
        <strain evidence="2">ET1</strain>
    </source>
</reference>
<dbReference type="VEuPathDB" id="FungiDB:FPRO_15999"/>
<evidence type="ECO:0000313" key="2">
    <source>
        <dbReference type="Proteomes" id="UP000183971"/>
    </source>
</evidence>
<organism evidence="1 2">
    <name type="scientific">Fusarium proliferatum (strain ET1)</name>
    <name type="common">Orchid endophyte fungus</name>
    <dbReference type="NCBI Taxonomy" id="1227346"/>
    <lineage>
        <taxon>Eukaryota</taxon>
        <taxon>Fungi</taxon>
        <taxon>Dikarya</taxon>
        <taxon>Ascomycota</taxon>
        <taxon>Pezizomycotina</taxon>
        <taxon>Sordariomycetes</taxon>
        <taxon>Hypocreomycetidae</taxon>
        <taxon>Hypocreales</taxon>
        <taxon>Nectriaceae</taxon>
        <taxon>Fusarium</taxon>
        <taxon>Fusarium fujikuroi species complex</taxon>
    </lineage>
</organism>
<dbReference type="RefSeq" id="XP_031090287.1">
    <property type="nucleotide sequence ID" value="XM_031225093.1"/>
</dbReference>
<gene>
    <name evidence="1" type="ORF">FPRO_15999</name>
</gene>
<dbReference type="AlphaFoldDB" id="A0A1L7WB10"/>
<dbReference type="EMBL" id="FJOF01000019">
    <property type="protein sequence ID" value="CZR49790.1"/>
    <property type="molecule type" value="Genomic_DNA"/>
</dbReference>
<protein>
    <submittedName>
        <fullName evidence="1">Uncharacterized protein</fullName>
    </submittedName>
</protein>
<accession>A0A1L7WB10</accession>
<comment type="caution">
    <text evidence="1">The sequence shown here is derived from an EMBL/GenBank/DDBJ whole genome shotgun (WGS) entry which is preliminary data.</text>
</comment>
<proteinExistence type="predicted"/>
<keyword evidence="2" id="KW-1185">Reference proteome</keyword>
<evidence type="ECO:0000313" key="1">
    <source>
        <dbReference type="EMBL" id="CZR49790.1"/>
    </source>
</evidence>
<name>A0A1L7WB10_FUSPR</name>
<sequence length="110" mass="12344">MVQHISETVAKDEGRLKQEVQRLFDDQTKLLDETQGTGSYYVPGVHYTVCGVFVIVQSGYGAVRVLGKDQTLHENVITSPNEKEQYCIIMVEPGQECGILGKPSYRLIIR</sequence>
<dbReference type="GeneID" id="42060854"/>